<keyword evidence="1" id="KW-0511">Multifunctional enzyme</keyword>
<dbReference type="AlphaFoldDB" id="A0A0N4ZXX7"/>
<evidence type="ECO:0000313" key="3">
    <source>
        <dbReference type="Proteomes" id="UP000038045"/>
    </source>
</evidence>
<accession>A0A0N4ZXX7</accession>
<sequence>MSPRGICSVSKASFTMIYMRIANLDPVYGSHLDSIRMLCTANAKIWKGTNFVYPLKEIIRELNEVIDNGLAIQIGGKTENVTVRFLTFSSDNLELNQCLRADQNSYPGRTWITEWSKECNRNFEIIRSMLMKKLILGIEQKDFPLLIYTDASYYAFGGTIMQLQEGIKVPLLYWSSTRRNYKKVRSACFLEMQSAITFYRDNKHRLLGKDRIDRYMENAAAVAIYSKGYTQNEQYLAWGPKNVIADTLSRDVEVKEYNEREEGMDENAIADTLSRDVEVKEYNEREEGMDEVMGIDEMACQLKRSRGRPRRGVDQTLMRLKKVCIFERMKEKVEKWIVECQKCNLRKYKAHAMEKPHIKSWNIPEKVWERVHGDLLGPLMLTSSGNKYIFTLVCALSKYVILTPLQGATSEDVITVLVEKIFPNYGVFSILVTDSGLHFKNDLMCSVSKRFGYTNHYTCPNSHTGNGQVERVHRVVNEKLVMNNKVSEWDLYLPRLQRILNLNIHSVTGYSPFYLMYGRMDNTLEEIGDILQTKFCKDDLLRIMIGASQLDFMNCYKKIKQRGVVNEKAYITRGVPRERV</sequence>
<keyword evidence="3" id="KW-1185">Reference proteome</keyword>
<dbReference type="Pfam" id="PF17919">
    <property type="entry name" value="RT_RNaseH_2"/>
    <property type="match status" value="1"/>
</dbReference>
<dbReference type="Proteomes" id="UP000038045">
    <property type="component" value="Unplaced"/>
</dbReference>
<dbReference type="SUPFAM" id="SSF53098">
    <property type="entry name" value="Ribonuclease H-like"/>
    <property type="match status" value="1"/>
</dbReference>
<evidence type="ECO:0000259" key="2">
    <source>
        <dbReference type="PROSITE" id="PS50994"/>
    </source>
</evidence>
<name>A0A0N4ZXX7_PARTI</name>
<dbReference type="GO" id="GO:0015074">
    <property type="term" value="P:DNA integration"/>
    <property type="evidence" value="ECO:0007669"/>
    <property type="project" value="InterPro"/>
</dbReference>
<dbReference type="SUPFAM" id="SSF56672">
    <property type="entry name" value="DNA/RNA polymerases"/>
    <property type="match status" value="1"/>
</dbReference>
<evidence type="ECO:0000256" key="1">
    <source>
        <dbReference type="ARBA" id="ARBA00023268"/>
    </source>
</evidence>
<evidence type="ECO:0000313" key="4">
    <source>
        <dbReference type="WBParaSite" id="PTRK_0001365100.1"/>
    </source>
</evidence>
<dbReference type="GO" id="GO:0003676">
    <property type="term" value="F:nucleic acid binding"/>
    <property type="evidence" value="ECO:0007669"/>
    <property type="project" value="InterPro"/>
</dbReference>
<dbReference type="Gene3D" id="3.30.420.10">
    <property type="entry name" value="Ribonuclease H-like superfamily/Ribonuclease H"/>
    <property type="match status" value="1"/>
</dbReference>
<dbReference type="PANTHER" id="PTHR37984:SF5">
    <property type="entry name" value="PROTEIN NYNRIN-LIKE"/>
    <property type="match status" value="1"/>
</dbReference>
<dbReference type="GO" id="GO:0042575">
    <property type="term" value="C:DNA polymerase complex"/>
    <property type="evidence" value="ECO:0007669"/>
    <property type="project" value="UniProtKB-ARBA"/>
</dbReference>
<dbReference type="InterPro" id="IPR001584">
    <property type="entry name" value="Integrase_cat-core"/>
</dbReference>
<dbReference type="InterPro" id="IPR041577">
    <property type="entry name" value="RT_RNaseH_2"/>
</dbReference>
<protein>
    <submittedName>
        <fullName evidence="4">Integrase catalytic domain-containing protein</fullName>
    </submittedName>
</protein>
<dbReference type="InterPro" id="IPR050951">
    <property type="entry name" value="Retrovirus_Pol_polyprotein"/>
</dbReference>
<reference evidence="4" key="1">
    <citation type="submission" date="2017-02" db="UniProtKB">
        <authorList>
            <consortium name="WormBaseParasite"/>
        </authorList>
    </citation>
    <scope>IDENTIFICATION</scope>
</reference>
<dbReference type="InterPro" id="IPR012337">
    <property type="entry name" value="RNaseH-like_sf"/>
</dbReference>
<dbReference type="PROSITE" id="PS50994">
    <property type="entry name" value="INTEGRASE"/>
    <property type="match status" value="1"/>
</dbReference>
<dbReference type="GO" id="GO:0003824">
    <property type="term" value="F:catalytic activity"/>
    <property type="evidence" value="ECO:0007669"/>
    <property type="project" value="UniProtKB-KW"/>
</dbReference>
<dbReference type="STRING" id="131310.A0A0N4ZXX7"/>
<feature type="domain" description="Integrase catalytic" evidence="2">
    <location>
        <begin position="360"/>
        <end position="520"/>
    </location>
</feature>
<dbReference type="InterPro" id="IPR043502">
    <property type="entry name" value="DNA/RNA_pol_sf"/>
</dbReference>
<organism evidence="3 4">
    <name type="scientific">Parastrongyloides trichosuri</name>
    <name type="common">Possum-specific nematode worm</name>
    <dbReference type="NCBI Taxonomy" id="131310"/>
    <lineage>
        <taxon>Eukaryota</taxon>
        <taxon>Metazoa</taxon>
        <taxon>Ecdysozoa</taxon>
        <taxon>Nematoda</taxon>
        <taxon>Chromadorea</taxon>
        <taxon>Rhabditida</taxon>
        <taxon>Tylenchina</taxon>
        <taxon>Panagrolaimomorpha</taxon>
        <taxon>Strongyloidoidea</taxon>
        <taxon>Strongyloididae</taxon>
        <taxon>Parastrongyloides</taxon>
    </lineage>
</organism>
<dbReference type="PANTHER" id="PTHR37984">
    <property type="entry name" value="PROTEIN CBG26694"/>
    <property type="match status" value="1"/>
</dbReference>
<proteinExistence type="predicted"/>
<dbReference type="WBParaSite" id="PTRK_0001365100.1">
    <property type="protein sequence ID" value="PTRK_0001365100.1"/>
    <property type="gene ID" value="PTRK_0001365100"/>
</dbReference>
<dbReference type="InterPro" id="IPR036397">
    <property type="entry name" value="RNaseH_sf"/>
</dbReference>